<evidence type="ECO:0000256" key="6">
    <source>
        <dbReference type="ARBA" id="ARBA00023004"/>
    </source>
</evidence>
<keyword evidence="3" id="KW-0349">Heme</keyword>
<name>A0A0C3ASR1_PILCF</name>
<evidence type="ECO:0000256" key="2">
    <source>
        <dbReference type="ARBA" id="ARBA00022559"/>
    </source>
</evidence>
<evidence type="ECO:0000256" key="8">
    <source>
        <dbReference type="SAM" id="MobiDB-lite"/>
    </source>
</evidence>
<evidence type="ECO:0000256" key="5">
    <source>
        <dbReference type="ARBA" id="ARBA00023002"/>
    </source>
</evidence>
<keyword evidence="6" id="KW-0408">Iron</keyword>
<feature type="compositionally biased region" description="Basic and acidic residues" evidence="8">
    <location>
        <begin position="25"/>
        <end position="44"/>
    </location>
</feature>
<dbReference type="PANTHER" id="PTHR33577">
    <property type="entry name" value="STERIGMATOCYSTIN BIOSYNTHESIS PEROXIDASE STCC-RELATED"/>
    <property type="match status" value="1"/>
</dbReference>
<accession>A0A0C3ASR1</accession>
<dbReference type="OrthoDB" id="407298at2759"/>
<keyword evidence="5" id="KW-0560">Oxidoreductase</keyword>
<dbReference type="SUPFAM" id="SSF47571">
    <property type="entry name" value="Cloroperoxidase"/>
    <property type="match status" value="1"/>
</dbReference>
<evidence type="ECO:0000256" key="4">
    <source>
        <dbReference type="ARBA" id="ARBA00022723"/>
    </source>
</evidence>
<comment type="similarity">
    <text evidence="7">Belongs to the chloroperoxidase family.</text>
</comment>
<dbReference type="Proteomes" id="UP000054166">
    <property type="component" value="Unassembled WGS sequence"/>
</dbReference>
<keyword evidence="4" id="KW-0479">Metal-binding</keyword>
<dbReference type="GO" id="GO:0046872">
    <property type="term" value="F:metal ion binding"/>
    <property type="evidence" value="ECO:0007669"/>
    <property type="project" value="UniProtKB-KW"/>
</dbReference>
<dbReference type="InParanoid" id="A0A0C3ASR1"/>
<dbReference type="PROSITE" id="PS51405">
    <property type="entry name" value="HEME_HALOPEROXIDASE"/>
    <property type="match status" value="1"/>
</dbReference>
<proteinExistence type="inferred from homology"/>
<comment type="cofactor">
    <cofactor evidence="1">
        <name>heme b</name>
        <dbReference type="ChEBI" id="CHEBI:60344"/>
    </cofactor>
</comment>
<dbReference type="STRING" id="765440.A0A0C3ASR1"/>
<dbReference type="GO" id="GO:0004601">
    <property type="term" value="F:peroxidase activity"/>
    <property type="evidence" value="ECO:0007669"/>
    <property type="project" value="UniProtKB-KW"/>
</dbReference>
<evidence type="ECO:0000313" key="10">
    <source>
        <dbReference type="EMBL" id="KIM76978.1"/>
    </source>
</evidence>
<keyword evidence="11" id="KW-1185">Reference proteome</keyword>
<feature type="domain" description="Heme haloperoxidase family profile" evidence="9">
    <location>
        <begin position="28"/>
        <end position="236"/>
    </location>
</feature>
<reference evidence="11" key="2">
    <citation type="submission" date="2015-01" db="EMBL/GenBank/DDBJ databases">
        <title>Evolutionary Origins and Diversification of the Mycorrhizal Mutualists.</title>
        <authorList>
            <consortium name="DOE Joint Genome Institute"/>
            <consortium name="Mycorrhizal Genomics Consortium"/>
            <person name="Kohler A."/>
            <person name="Kuo A."/>
            <person name="Nagy L.G."/>
            <person name="Floudas D."/>
            <person name="Copeland A."/>
            <person name="Barry K.W."/>
            <person name="Cichocki N."/>
            <person name="Veneault-Fourrey C."/>
            <person name="LaButti K."/>
            <person name="Lindquist E.A."/>
            <person name="Lipzen A."/>
            <person name="Lundell T."/>
            <person name="Morin E."/>
            <person name="Murat C."/>
            <person name="Riley R."/>
            <person name="Ohm R."/>
            <person name="Sun H."/>
            <person name="Tunlid A."/>
            <person name="Henrissat B."/>
            <person name="Grigoriev I.V."/>
            <person name="Hibbett D.S."/>
            <person name="Martin F."/>
        </authorList>
    </citation>
    <scope>NUCLEOTIDE SEQUENCE [LARGE SCALE GENOMIC DNA]</scope>
    <source>
        <strain evidence="11">F 1598</strain>
    </source>
</reference>
<dbReference type="PANTHER" id="PTHR33577:SF9">
    <property type="entry name" value="PEROXIDASE STCC"/>
    <property type="match status" value="1"/>
</dbReference>
<evidence type="ECO:0000259" key="9">
    <source>
        <dbReference type="PROSITE" id="PS51405"/>
    </source>
</evidence>
<evidence type="ECO:0000256" key="3">
    <source>
        <dbReference type="ARBA" id="ARBA00022617"/>
    </source>
</evidence>
<organism evidence="10 11">
    <name type="scientific">Piloderma croceum (strain F 1598)</name>
    <dbReference type="NCBI Taxonomy" id="765440"/>
    <lineage>
        <taxon>Eukaryota</taxon>
        <taxon>Fungi</taxon>
        <taxon>Dikarya</taxon>
        <taxon>Basidiomycota</taxon>
        <taxon>Agaricomycotina</taxon>
        <taxon>Agaricomycetes</taxon>
        <taxon>Agaricomycetidae</taxon>
        <taxon>Atheliales</taxon>
        <taxon>Atheliaceae</taxon>
        <taxon>Piloderma</taxon>
    </lineage>
</organism>
<keyword evidence="2" id="KW-0575">Peroxidase</keyword>
<dbReference type="Gene3D" id="1.10.489.10">
    <property type="entry name" value="Chloroperoxidase-like"/>
    <property type="match status" value="1"/>
</dbReference>
<protein>
    <recommendedName>
        <fullName evidence="9">Heme haloperoxidase family profile domain-containing protein</fullName>
    </recommendedName>
</protein>
<evidence type="ECO:0000313" key="11">
    <source>
        <dbReference type="Proteomes" id="UP000054166"/>
    </source>
</evidence>
<sequence>MTTLNRLVCLFDKADLPVPTKRYDHDTHAHEYRPPRTKGVKDSRSPCPALNTLANHGYLPRSGRHIRPYQFIQALQEGYNISYPLAAVLTWGSFILLQQWRKMSLKDLARHGCVEHNASLAHGDAIDDKEYAPTLVDESYLRLLLADSKDGVGLTVEDIAKARVRRESAYPQPLDGVHAEIARGEMAMTLDLFGVEEEGGKHEVAVDVLKDWWTYERLPAGWKPTKRIGLIETFFGSRLIKKHMENIKYNQHQPQ</sequence>
<dbReference type="EMBL" id="KN833029">
    <property type="protein sequence ID" value="KIM76978.1"/>
    <property type="molecule type" value="Genomic_DNA"/>
</dbReference>
<dbReference type="Pfam" id="PF01328">
    <property type="entry name" value="Peroxidase_2"/>
    <property type="match status" value="1"/>
</dbReference>
<feature type="region of interest" description="Disordered" evidence="8">
    <location>
        <begin position="25"/>
        <end position="46"/>
    </location>
</feature>
<dbReference type="InterPro" id="IPR036851">
    <property type="entry name" value="Chloroperoxidase-like_sf"/>
</dbReference>
<dbReference type="InterPro" id="IPR000028">
    <property type="entry name" value="Chloroperoxidase"/>
</dbReference>
<dbReference type="HOGENOM" id="CLU_050230_5_1_1"/>
<evidence type="ECO:0000256" key="7">
    <source>
        <dbReference type="ARBA" id="ARBA00025795"/>
    </source>
</evidence>
<evidence type="ECO:0000256" key="1">
    <source>
        <dbReference type="ARBA" id="ARBA00001970"/>
    </source>
</evidence>
<dbReference type="AlphaFoldDB" id="A0A0C3ASR1"/>
<gene>
    <name evidence="10" type="ORF">PILCRDRAFT_796577</name>
</gene>
<reference evidence="10 11" key="1">
    <citation type="submission" date="2014-04" db="EMBL/GenBank/DDBJ databases">
        <authorList>
            <consortium name="DOE Joint Genome Institute"/>
            <person name="Kuo A."/>
            <person name="Tarkka M."/>
            <person name="Buscot F."/>
            <person name="Kohler A."/>
            <person name="Nagy L.G."/>
            <person name="Floudas D."/>
            <person name="Copeland A."/>
            <person name="Barry K.W."/>
            <person name="Cichocki N."/>
            <person name="Veneault-Fourrey C."/>
            <person name="LaButti K."/>
            <person name="Lindquist E.A."/>
            <person name="Lipzen A."/>
            <person name="Lundell T."/>
            <person name="Morin E."/>
            <person name="Murat C."/>
            <person name="Sun H."/>
            <person name="Tunlid A."/>
            <person name="Henrissat B."/>
            <person name="Grigoriev I.V."/>
            <person name="Hibbett D.S."/>
            <person name="Martin F."/>
            <person name="Nordberg H.P."/>
            <person name="Cantor M.N."/>
            <person name="Hua S.X."/>
        </authorList>
    </citation>
    <scope>NUCLEOTIDE SEQUENCE [LARGE SCALE GENOMIC DNA]</scope>
    <source>
        <strain evidence="10 11">F 1598</strain>
    </source>
</reference>